<evidence type="ECO:0000313" key="2">
    <source>
        <dbReference type="Proteomes" id="UP000239772"/>
    </source>
</evidence>
<reference evidence="2" key="1">
    <citation type="submission" date="2018-03" db="EMBL/GenBank/DDBJ databases">
        <authorList>
            <person name="Sun L."/>
            <person name="Liu H."/>
            <person name="Chen W."/>
            <person name="Huang K."/>
            <person name="Liu W."/>
            <person name="Gao X."/>
        </authorList>
    </citation>
    <scope>NUCLEOTIDE SEQUENCE [LARGE SCALE GENOMIC DNA]</scope>
    <source>
        <strain evidence="2">SH9</strain>
    </source>
</reference>
<evidence type="ECO:0000313" key="1">
    <source>
        <dbReference type="EMBL" id="PSC03087.1"/>
    </source>
</evidence>
<organism evidence="1 2">
    <name type="scientific">Alsobacter soli</name>
    <dbReference type="NCBI Taxonomy" id="2109933"/>
    <lineage>
        <taxon>Bacteria</taxon>
        <taxon>Pseudomonadati</taxon>
        <taxon>Pseudomonadota</taxon>
        <taxon>Alphaproteobacteria</taxon>
        <taxon>Hyphomicrobiales</taxon>
        <taxon>Alsobacteraceae</taxon>
        <taxon>Alsobacter</taxon>
    </lineage>
</organism>
<dbReference type="EMBL" id="PVZS01000032">
    <property type="protein sequence ID" value="PSC03087.1"/>
    <property type="molecule type" value="Genomic_DNA"/>
</dbReference>
<protein>
    <submittedName>
        <fullName evidence="1">Uncharacterized protein</fullName>
    </submittedName>
</protein>
<gene>
    <name evidence="1" type="ORF">SLNSH_20920</name>
</gene>
<sequence length="63" mass="7261">MTYTFKLHQTVRLVRTPSLDKRGSTPTEYEIIRLMPADPNGEVSYRIKSGLTELSVREHEIKA</sequence>
<dbReference type="OrthoDB" id="8020519at2"/>
<accession>A0A2T1HN78</accession>
<proteinExistence type="predicted"/>
<dbReference type="AlphaFoldDB" id="A0A2T1HN78"/>
<dbReference type="Proteomes" id="UP000239772">
    <property type="component" value="Unassembled WGS sequence"/>
</dbReference>
<comment type="caution">
    <text evidence="1">The sequence shown here is derived from an EMBL/GenBank/DDBJ whole genome shotgun (WGS) entry which is preliminary data.</text>
</comment>
<keyword evidence="2" id="KW-1185">Reference proteome</keyword>
<name>A0A2T1HN78_9HYPH</name>
<dbReference type="RefSeq" id="WP_106339611.1">
    <property type="nucleotide sequence ID" value="NZ_PVZS01000032.1"/>
</dbReference>